<organism evidence="6 7">
    <name type="scientific">Salinibacter ruber (strain DSM 13855 / M31)</name>
    <dbReference type="NCBI Taxonomy" id="309807"/>
    <lineage>
        <taxon>Bacteria</taxon>
        <taxon>Pseudomonadati</taxon>
        <taxon>Rhodothermota</taxon>
        <taxon>Rhodothermia</taxon>
        <taxon>Rhodothermales</taxon>
        <taxon>Salinibacteraceae</taxon>
        <taxon>Salinibacter</taxon>
    </lineage>
</organism>
<dbReference type="Pfam" id="PF00389">
    <property type="entry name" value="2-Hacid_dh"/>
    <property type="match status" value="1"/>
</dbReference>
<dbReference type="InterPro" id="IPR006140">
    <property type="entry name" value="D-isomer_DH_NAD-bd"/>
</dbReference>
<dbReference type="eggNOG" id="COG0111">
    <property type="taxonomic scope" value="Bacteria"/>
</dbReference>
<dbReference type="SUPFAM" id="SSF51735">
    <property type="entry name" value="NAD(P)-binding Rossmann-fold domains"/>
    <property type="match status" value="1"/>
</dbReference>
<evidence type="ECO:0000256" key="1">
    <source>
        <dbReference type="ARBA" id="ARBA00005854"/>
    </source>
</evidence>
<dbReference type="Proteomes" id="UP000008674">
    <property type="component" value="Chromosome"/>
</dbReference>
<dbReference type="InterPro" id="IPR006139">
    <property type="entry name" value="D-isomer_2_OHA_DH_cat_dom"/>
</dbReference>
<evidence type="ECO:0000259" key="5">
    <source>
        <dbReference type="Pfam" id="PF02826"/>
    </source>
</evidence>
<dbReference type="InterPro" id="IPR050857">
    <property type="entry name" value="D-2-hydroxyacid_DH"/>
</dbReference>
<keyword evidence="7" id="KW-1185">Reference proteome</keyword>
<sequence length="512" mass="56643">MPTAPPAVATTEEPPRPPARRLLCCPLIHPKTWPVFYGCPLHGMGASVVSSWSTPVLPLREPSVYTMESLQTRFLNDHFEKALILEEPDPSLDTLLREQGIEPDRVPKPECYDQDAMVERLRQGQHDLIYKRSKFVVDEHVVQASDNLAAVMLCCIGDDTVDKQACADEGVLVLNDPVSNGRSVVEMVMGEMVVLARRLYTANETGRRHLWTKDSTRRYELMDKTLSVIGLGNIGKQLARLADAFGMNIRFYDEADVAREVGTTLGWTSCSSLAEAFRKGDFVTVHVSAEDPQGQPNSGLLDYSHFRQLGADRPDNSPRAFINAARGFLYDPADLKRAIDEDHVRAAAVDVFPEEPGSADEDWTNPYAEMDNVFTTPHIGAATQEAQPRIASRMSTSTRLLNEQGTVRDTVFGQGHTIGVNAELPHWVLAVVHSDVRGTKKAIDDTIYEAGASNLQSSHRDFPDLGIAYDVNAIDQPLSDDQLRQLVEAATSLSEDPHAIRALRQFKVNDTA</sequence>
<keyword evidence="3" id="KW-0520">NAD</keyword>
<dbReference type="Gene3D" id="3.40.50.720">
    <property type="entry name" value="NAD(P)-binding Rossmann-like Domain"/>
    <property type="match status" value="2"/>
</dbReference>
<dbReference type="KEGG" id="sru:SRU_0669"/>
<evidence type="ECO:0000256" key="2">
    <source>
        <dbReference type="ARBA" id="ARBA00023002"/>
    </source>
</evidence>
<dbReference type="GO" id="GO:0016616">
    <property type="term" value="F:oxidoreductase activity, acting on the CH-OH group of donors, NAD or NADP as acceptor"/>
    <property type="evidence" value="ECO:0007669"/>
    <property type="project" value="InterPro"/>
</dbReference>
<dbReference type="SUPFAM" id="SSF52283">
    <property type="entry name" value="Formate/glycerate dehydrogenase catalytic domain-like"/>
    <property type="match status" value="1"/>
</dbReference>
<dbReference type="OrthoDB" id="9777288at2"/>
<dbReference type="AlphaFoldDB" id="Q2S4S4"/>
<reference evidence="6 7" key="1">
    <citation type="journal article" date="2005" name="Proc. Natl. Acad. Sci. U.S.A.">
        <title>The genome of Salinibacter ruber: convergence and gene exchange among hyperhalophilic bacteria and archaea.</title>
        <authorList>
            <person name="Mongodin E.F."/>
            <person name="Nelson K.E."/>
            <person name="Daugherty S."/>
            <person name="Deboy R.T."/>
            <person name="Wister J."/>
            <person name="Khouri H."/>
            <person name="Weidman J."/>
            <person name="Walsh D.A."/>
            <person name="Papke R.T."/>
            <person name="Sanchez Perez G."/>
            <person name="Sharma A.K."/>
            <person name="Nesbo C.L."/>
            <person name="MacLeod D."/>
            <person name="Bapteste E."/>
            <person name="Doolittle W.F."/>
            <person name="Charlebois R.L."/>
            <person name="Legault B."/>
            <person name="Rodriguez-Valera F."/>
        </authorList>
    </citation>
    <scope>NUCLEOTIDE SEQUENCE [LARGE SCALE GENOMIC DNA]</scope>
    <source>
        <strain evidence="7">DSM 13855 / CECT 5946 / M31</strain>
    </source>
</reference>
<keyword evidence="2" id="KW-0560">Oxidoreductase</keyword>
<dbReference type="PANTHER" id="PTHR42789">
    <property type="entry name" value="D-ISOMER SPECIFIC 2-HYDROXYACID DEHYDROGENASE FAMILY PROTEIN (AFU_ORTHOLOGUE AFUA_6G10090)"/>
    <property type="match status" value="1"/>
</dbReference>
<dbReference type="CDD" id="cd12176">
    <property type="entry name" value="PGDH_3"/>
    <property type="match status" value="1"/>
</dbReference>
<dbReference type="EMBL" id="CP000159">
    <property type="protein sequence ID" value="ABC44229.1"/>
    <property type="molecule type" value="Genomic_DNA"/>
</dbReference>
<comment type="similarity">
    <text evidence="1">Belongs to the D-isomer specific 2-hydroxyacid dehydrogenase family.</text>
</comment>
<gene>
    <name evidence="6" type="ordered locus">SRU_0669</name>
</gene>
<dbReference type="InterPro" id="IPR036291">
    <property type="entry name" value="NAD(P)-bd_dom_sf"/>
</dbReference>
<dbReference type="GO" id="GO:0051287">
    <property type="term" value="F:NAD binding"/>
    <property type="evidence" value="ECO:0007669"/>
    <property type="project" value="InterPro"/>
</dbReference>
<evidence type="ECO:0000256" key="3">
    <source>
        <dbReference type="ARBA" id="ARBA00023027"/>
    </source>
</evidence>
<name>Q2S4S4_SALRD</name>
<feature type="domain" description="D-isomer specific 2-hydroxyacid dehydrogenase NAD-binding" evidence="5">
    <location>
        <begin position="190"/>
        <end position="380"/>
    </location>
</feature>
<dbReference type="PANTHER" id="PTHR42789:SF1">
    <property type="entry name" value="D-ISOMER SPECIFIC 2-HYDROXYACID DEHYDROGENASE FAMILY PROTEIN (AFU_ORTHOLOGUE AFUA_6G10090)"/>
    <property type="match status" value="1"/>
</dbReference>
<protein>
    <submittedName>
        <fullName evidence="6">D-3-phosphoglycerate dehydrogenase</fullName>
    </submittedName>
</protein>
<dbReference type="HOGENOM" id="CLU_608166_0_0_10"/>
<evidence type="ECO:0000313" key="7">
    <source>
        <dbReference type="Proteomes" id="UP000008674"/>
    </source>
</evidence>
<dbReference type="PATRIC" id="fig|309807.25.peg.687"/>
<proteinExistence type="inferred from homology"/>
<evidence type="ECO:0000313" key="6">
    <source>
        <dbReference type="EMBL" id="ABC44229.1"/>
    </source>
</evidence>
<dbReference type="Pfam" id="PF02826">
    <property type="entry name" value="2-Hacid_dh_C"/>
    <property type="match status" value="1"/>
</dbReference>
<dbReference type="STRING" id="309807.SRU_0669"/>
<feature type="domain" description="D-isomer specific 2-hydroxyacid dehydrogenase catalytic" evidence="4">
    <location>
        <begin position="92"/>
        <end position="408"/>
    </location>
</feature>
<dbReference type="EnsemblBacteria" id="ABC44229">
    <property type="protein sequence ID" value="ABC44229"/>
    <property type="gene ID" value="SRU_0669"/>
</dbReference>
<accession>Q2S4S4</accession>
<evidence type="ECO:0000259" key="4">
    <source>
        <dbReference type="Pfam" id="PF00389"/>
    </source>
</evidence>